<keyword evidence="4" id="KW-0472">Membrane</keyword>
<dbReference type="SMART" id="SM00028">
    <property type="entry name" value="TPR"/>
    <property type="match status" value="4"/>
</dbReference>
<gene>
    <name evidence="7" type="ORF">HETIRDRAFT_65519</name>
</gene>
<dbReference type="RefSeq" id="XP_009550522.1">
    <property type="nucleotide sequence ID" value="XM_009552227.1"/>
</dbReference>
<dbReference type="Gene3D" id="1.25.40.10">
    <property type="entry name" value="Tetratricopeptide repeat domain"/>
    <property type="match status" value="1"/>
</dbReference>
<feature type="compositionally biased region" description="Polar residues" evidence="5">
    <location>
        <begin position="281"/>
        <end position="291"/>
    </location>
</feature>
<dbReference type="AlphaFoldDB" id="W4JV53"/>
<evidence type="ECO:0000256" key="3">
    <source>
        <dbReference type="PROSITE-ProRule" id="PRU00339"/>
    </source>
</evidence>
<evidence type="ECO:0000256" key="2">
    <source>
        <dbReference type="ARBA" id="ARBA00022803"/>
    </source>
</evidence>
<dbReference type="PANTHER" id="PTHR12760">
    <property type="entry name" value="TETRATRICOPEPTIDE REPEAT PROTEIN"/>
    <property type="match status" value="1"/>
</dbReference>
<feature type="region of interest" description="Disordered" evidence="5">
    <location>
        <begin position="281"/>
        <end position="300"/>
    </location>
</feature>
<dbReference type="GeneID" id="20678739"/>
<keyword evidence="2 3" id="KW-0802">TPR repeat</keyword>
<comment type="function">
    <text evidence="4">Part of the endoplasmic reticulum membrane protein complex (EMC) that enables the energy-independent insertion into endoplasmic reticulum membranes of newly synthesized membrane proteins.</text>
</comment>
<dbReference type="HOGENOM" id="CLU_052388_1_2_1"/>
<reference evidence="7 8" key="1">
    <citation type="journal article" date="2012" name="New Phytol.">
        <title>Insight into trade-off between wood decay and parasitism from the genome of a fungal forest pathogen.</title>
        <authorList>
            <person name="Olson A."/>
            <person name="Aerts A."/>
            <person name="Asiegbu F."/>
            <person name="Belbahri L."/>
            <person name="Bouzid O."/>
            <person name="Broberg A."/>
            <person name="Canback B."/>
            <person name="Coutinho P.M."/>
            <person name="Cullen D."/>
            <person name="Dalman K."/>
            <person name="Deflorio G."/>
            <person name="van Diepen L.T."/>
            <person name="Dunand C."/>
            <person name="Duplessis S."/>
            <person name="Durling M."/>
            <person name="Gonthier P."/>
            <person name="Grimwood J."/>
            <person name="Fossdal C.G."/>
            <person name="Hansson D."/>
            <person name="Henrissat B."/>
            <person name="Hietala A."/>
            <person name="Himmelstrand K."/>
            <person name="Hoffmeister D."/>
            <person name="Hogberg N."/>
            <person name="James T.Y."/>
            <person name="Karlsson M."/>
            <person name="Kohler A."/>
            <person name="Kues U."/>
            <person name="Lee Y.H."/>
            <person name="Lin Y.C."/>
            <person name="Lind M."/>
            <person name="Lindquist E."/>
            <person name="Lombard V."/>
            <person name="Lucas S."/>
            <person name="Lunden K."/>
            <person name="Morin E."/>
            <person name="Murat C."/>
            <person name="Park J."/>
            <person name="Raffaello T."/>
            <person name="Rouze P."/>
            <person name="Salamov A."/>
            <person name="Schmutz J."/>
            <person name="Solheim H."/>
            <person name="Stahlberg J."/>
            <person name="Velez H."/>
            <person name="de Vries R.P."/>
            <person name="Wiebenga A."/>
            <person name="Woodward S."/>
            <person name="Yakovlev I."/>
            <person name="Garbelotto M."/>
            <person name="Martin F."/>
            <person name="Grigoriev I.V."/>
            <person name="Stenlid J."/>
        </authorList>
    </citation>
    <scope>NUCLEOTIDE SEQUENCE [LARGE SCALE GENOMIC DNA]</scope>
    <source>
        <strain evidence="7 8">TC 32-1</strain>
    </source>
</reference>
<organism evidence="7 8">
    <name type="scientific">Heterobasidion irregulare (strain TC 32-1)</name>
    <dbReference type="NCBI Taxonomy" id="747525"/>
    <lineage>
        <taxon>Eukaryota</taxon>
        <taxon>Fungi</taxon>
        <taxon>Dikarya</taxon>
        <taxon>Basidiomycota</taxon>
        <taxon>Agaricomycotina</taxon>
        <taxon>Agaricomycetes</taxon>
        <taxon>Russulales</taxon>
        <taxon>Bondarzewiaceae</taxon>
        <taxon>Heterobasidion</taxon>
        <taxon>Heterobasidion annosum species complex</taxon>
    </lineage>
</organism>
<evidence type="ECO:0000256" key="1">
    <source>
        <dbReference type="ARBA" id="ARBA00022737"/>
    </source>
</evidence>
<comment type="similarity">
    <text evidence="4">Belongs to the EMC2 family.</text>
</comment>
<name>W4JV53_HETIT</name>
<dbReference type="InterPro" id="IPR011990">
    <property type="entry name" value="TPR-like_helical_dom_sf"/>
</dbReference>
<comment type="subcellular location">
    <subcellularLocation>
        <location evidence="4">Endoplasmic reticulum membrane</location>
        <topology evidence="4">Peripheral membrane protein</topology>
        <orientation evidence="4">Cytoplasmic side</orientation>
    </subcellularLocation>
</comment>
<dbReference type="Pfam" id="PF22890">
    <property type="entry name" value="TPR_EMC2"/>
    <property type="match status" value="1"/>
</dbReference>
<feature type="repeat" description="TPR" evidence="3">
    <location>
        <begin position="149"/>
        <end position="182"/>
    </location>
</feature>
<dbReference type="InterPro" id="IPR055217">
    <property type="entry name" value="TPR_EMC2"/>
</dbReference>
<evidence type="ECO:0000313" key="8">
    <source>
        <dbReference type="Proteomes" id="UP000030671"/>
    </source>
</evidence>
<dbReference type="OrthoDB" id="124397at2759"/>
<accession>W4JV53</accession>
<dbReference type="STRING" id="747525.W4JV53"/>
<protein>
    <recommendedName>
        <fullName evidence="4">ER membrane protein complex subunit 2</fullName>
    </recommendedName>
</protein>
<evidence type="ECO:0000259" key="6">
    <source>
        <dbReference type="Pfam" id="PF22890"/>
    </source>
</evidence>
<dbReference type="InParanoid" id="W4JV53"/>
<feature type="domain" description="EMC2 TPR-like" evidence="6">
    <location>
        <begin position="89"/>
        <end position="193"/>
    </location>
</feature>
<sequence length="300" mass="33655">MSNELASALQRLANYRIRNCRASQDIFESGVVVFRNHALHKFGEDSWAFLEQLALASIDVGRLDIAEQCLLQLSEQFPGSPRVQCVEGIYKEATENPETALGYYTKLLEEDPANVAAWKRQTSVLRRMGKIDRAVEELSQFLDTFYTDVEGWLELADIYASCNQYNFALQSLSHVLLLAPQNPFYVLQAAETAYTAGDICLAIKMFLIVIDMTVEDDDARIKNSTPTGITVRAWYGVELSAKRLQKEPNLMSHSPSHTLAPENLPLIAALAKDVLRTAYRSDTGSQSQTKQELSRWLAAK</sequence>
<dbReference type="PROSITE" id="PS50005">
    <property type="entry name" value="TPR"/>
    <property type="match status" value="1"/>
</dbReference>
<dbReference type="InterPro" id="IPR019734">
    <property type="entry name" value="TPR_rpt"/>
</dbReference>
<evidence type="ECO:0000256" key="4">
    <source>
        <dbReference type="RuleBase" id="RU367091"/>
    </source>
</evidence>
<comment type="subunit">
    <text evidence="4">Component of the ER membrane protein complex (EMC).</text>
</comment>
<dbReference type="eggNOG" id="KOG3060">
    <property type="taxonomic scope" value="Eukaryota"/>
</dbReference>
<evidence type="ECO:0000256" key="5">
    <source>
        <dbReference type="SAM" id="MobiDB-lite"/>
    </source>
</evidence>
<keyword evidence="4" id="KW-0256">Endoplasmic reticulum</keyword>
<keyword evidence="8" id="KW-1185">Reference proteome</keyword>
<dbReference type="Proteomes" id="UP000030671">
    <property type="component" value="Unassembled WGS sequence"/>
</dbReference>
<proteinExistence type="inferred from homology"/>
<dbReference type="InterPro" id="IPR039856">
    <property type="entry name" value="EMC2-like"/>
</dbReference>
<dbReference type="EMBL" id="KI925463">
    <property type="protein sequence ID" value="ETW77349.1"/>
    <property type="molecule type" value="Genomic_DNA"/>
</dbReference>
<dbReference type="KEGG" id="hir:HETIRDRAFT_65519"/>
<dbReference type="SUPFAM" id="SSF48452">
    <property type="entry name" value="TPR-like"/>
    <property type="match status" value="1"/>
</dbReference>
<evidence type="ECO:0000313" key="7">
    <source>
        <dbReference type="EMBL" id="ETW77349.1"/>
    </source>
</evidence>
<dbReference type="GO" id="GO:0072546">
    <property type="term" value="C:EMC complex"/>
    <property type="evidence" value="ECO:0007669"/>
    <property type="project" value="UniProtKB-UniRule"/>
</dbReference>
<keyword evidence="1" id="KW-0677">Repeat</keyword>